<proteinExistence type="predicted"/>
<dbReference type="EMBL" id="JAEPRD010000089">
    <property type="protein sequence ID" value="KAG2200007.1"/>
    <property type="molecule type" value="Genomic_DNA"/>
</dbReference>
<dbReference type="GO" id="GO:0005198">
    <property type="term" value="F:structural molecule activity"/>
    <property type="evidence" value="ECO:0007669"/>
    <property type="project" value="InterPro"/>
</dbReference>
<dbReference type="AlphaFoldDB" id="A0A8H7QX81"/>
<name>A0A8H7QX81_9FUNG</name>
<dbReference type="InterPro" id="IPR001337">
    <property type="entry name" value="TMV-like_coat"/>
</dbReference>
<dbReference type="Proteomes" id="UP000603453">
    <property type="component" value="Unassembled WGS sequence"/>
</dbReference>
<organism evidence="1 2">
    <name type="scientific">Mucor saturninus</name>
    <dbReference type="NCBI Taxonomy" id="64648"/>
    <lineage>
        <taxon>Eukaryota</taxon>
        <taxon>Fungi</taxon>
        <taxon>Fungi incertae sedis</taxon>
        <taxon>Mucoromycota</taxon>
        <taxon>Mucoromycotina</taxon>
        <taxon>Mucoromycetes</taxon>
        <taxon>Mucorales</taxon>
        <taxon>Mucorineae</taxon>
        <taxon>Mucoraceae</taxon>
        <taxon>Mucor</taxon>
    </lineage>
</organism>
<keyword evidence="2" id="KW-1185">Reference proteome</keyword>
<evidence type="ECO:0000313" key="2">
    <source>
        <dbReference type="Proteomes" id="UP000603453"/>
    </source>
</evidence>
<accession>A0A8H7QX81</accession>
<gene>
    <name evidence="1" type="ORF">INT47_000357</name>
</gene>
<reference evidence="1" key="1">
    <citation type="submission" date="2020-12" db="EMBL/GenBank/DDBJ databases">
        <title>Metabolic potential, ecology and presence of endohyphal bacteria is reflected in genomic diversity of Mucoromycotina.</title>
        <authorList>
            <person name="Muszewska A."/>
            <person name="Okrasinska A."/>
            <person name="Steczkiewicz K."/>
            <person name="Drgas O."/>
            <person name="Orlowska M."/>
            <person name="Perlinska-Lenart U."/>
            <person name="Aleksandrzak-Piekarczyk T."/>
            <person name="Szatraj K."/>
            <person name="Zielenkiewicz U."/>
            <person name="Pilsyk S."/>
            <person name="Malc E."/>
            <person name="Mieczkowski P."/>
            <person name="Kruszewska J.S."/>
            <person name="Biernat P."/>
            <person name="Pawlowska J."/>
        </authorList>
    </citation>
    <scope>NUCLEOTIDE SEQUENCE</scope>
    <source>
        <strain evidence="1">WA0000017839</strain>
    </source>
</reference>
<sequence>MYVHWEGNPRLVEDHYMKWYLISDLTDYLFSARHCITSSKGSKVKERVVPMVLQSTQLPATREKRFPLTGQYLCQSHEPWREKIYRLEINLNLLFDVCVLPPPYALDKSRDKMEGETLEMIDRLLQYILSAPVTIYTQDLFEDYYKVVWVEDNGVVINS</sequence>
<dbReference type="Pfam" id="PF00721">
    <property type="entry name" value="TMV_coat"/>
    <property type="match status" value="1"/>
</dbReference>
<protein>
    <submittedName>
        <fullName evidence="1">Uncharacterized protein</fullName>
    </submittedName>
</protein>
<comment type="caution">
    <text evidence="1">The sequence shown here is derived from an EMBL/GenBank/DDBJ whole genome shotgun (WGS) entry which is preliminary data.</text>
</comment>
<evidence type="ECO:0000313" key="1">
    <source>
        <dbReference type="EMBL" id="KAG2200007.1"/>
    </source>
</evidence>